<dbReference type="EMBL" id="JABDTM020026573">
    <property type="protein sequence ID" value="KAH0811760.1"/>
    <property type="molecule type" value="Genomic_DNA"/>
</dbReference>
<protein>
    <submittedName>
        <fullName evidence="1">Uncharacterized protein</fullName>
    </submittedName>
</protein>
<comment type="caution">
    <text evidence="1">The sequence shown here is derived from an EMBL/GenBank/DDBJ whole genome shotgun (WGS) entry which is preliminary data.</text>
</comment>
<sequence length="260" mass="28323">MNKVLGVCDFVAPELCVPVGVLAVGRCLRPRTIKTTSHTLPPHAFNMAAGSAAAPRRRRGPKLISSKVPGATLRARTAALGTGVRYVCSPQTAVPTSAAANRPLKAPFILIAPGYSAPEELHKVEQSAAARVHMVDSIRSQVLLIEISQVANEWVEQDEMSLFKYWFIKQAVSRHKGFISGVSTQRFILFVRRKKYCTSSWQSWTNVNGIVAGPCSATDVGGVLVAAARVCARRKTRRPPPLRLFGDSFAYLVVPETMIK</sequence>
<proteinExistence type="predicted"/>
<evidence type="ECO:0000313" key="2">
    <source>
        <dbReference type="Proteomes" id="UP000719412"/>
    </source>
</evidence>
<evidence type="ECO:0000313" key="1">
    <source>
        <dbReference type="EMBL" id="KAH0811760.1"/>
    </source>
</evidence>
<dbReference type="AlphaFoldDB" id="A0A8J6L8H1"/>
<accession>A0A8J6L8H1</accession>
<reference evidence="1" key="2">
    <citation type="submission" date="2021-08" db="EMBL/GenBank/DDBJ databases">
        <authorList>
            <person name="Eriksson T."/>
        </authorList>
    </citation>
    <scope>NUCLEOTIDE SEQUENCE</scope>
    <source>
        <strain evidence="1">Stoneville</strain>
        <tissue evidence="1">Whole head</tissue>
    </source>
</reference>
<organism evidence="1 2">
    <name type="scientific">Tenebrio molitor</name>
    <name type="common">Yellow mealworm beetle</name>
    <dbReference type="NCBI Taxonomy" id="7067"/>
    <lineage>
        <taxon>Eukaryota</taxon>
        <taxon>Metazoa</taxon>
        <taxon>Ecdysozoa</taxon>
        <taxon>Arthropoda</taxon>
        <taxon>Hexapoda</taxon>
        <taxon>Insecta</taxon>
        <taxon>Pterygota</taxon>
        <taxon>Neoptera</taxon>
        <taxon>Endopterygota</taxon>
        <taxon>Coleoptera</taxon>
        <taxon>Polyphaga</taxon>
        <taxon>Cucujiformia</taxon>
        <taxon>Tenebrionidae</taxon>
        <taxon>Tenebrio</taxon>
    </lineage>
</organism>
<dbReference type="Proteomes" id="UP000719412">
    <property type="component" value="Unassembled WGS sequence"/>
</dbReference>
<name>A0A8J6L8H1_TENMO</name>
<gene>
    <name evidence="1" type="ORF">GEV33_011030</name>
</gene>
<keyword evidence="2" id="KW-1185">Reference proteome</keyword>
<reference evidence="1" key="1">
    <citation type="journal article" date="2020" name="J Insects Food Feed">
        <title>The yellow mealworm (Tenebrio molitor) genome: a resource for the emerging insects as food and feed industry.</title>
        <authorList>
            <person name="Eriksson T."/>
            <person name="Andere A."/>
            <person name="Kelstrup H."/>
            <person name="Emery V."/>
            <person name="Picard C."/>
        </authorList>
    </citation>
    <scope>NUCLEOTIDE SEQUENCE</scope>
    <source>
        <strain evidence="1">Stoneville</strain>
        <tissue evidence="1">Whole head</tissue>
    </source>
</reference>